<feature type="region of interest" description="Disordered" evidence="1">
    <location>
        <begin position="15"/>
        <end position="136"/>
    </location>
</feature>
<organism evidence="2 3">
    <name type="scientific">Methylococcus capsulatus</name>
    <dbReference type="NCBI Taxonomy" id="414"/>
    <lineage>
        <taxon>Bacteria</taxon>
        <taxon>Pseudomonadati</taxon>
        <taxon>Pseudomonadota</taxon>
        <taxon>Gammaproteobacteria</taxon>
        <taxon>Methylococcales</taxon>
        <taxon>Methylococcaceae</taxon>
        <taxon>Methylococcus</taxon>
    </lineage>
</organism>
<protein>
    <submittedName>
        <fullName evidence="2">Uncharacterized protein</fullName>
    </submittedName>
</protein>
<name>A0AA35Y1C9_METCP</name>
<evidence type="ECO:0000256" key="1">
    <source>
        <dbReference type="SAM" id="MobiDB-lite"/>
    </source>
</evidence>
<feature type="compositionally biased region" description="Gly residues" evidence="1">
    <location>
        <begin position="96"/>
        <end position="105"/>
    </location>
</feature>
<dbReference type="EMBL" id="OX458332">
    <property type="protein sequence ID" value="CAI8870513.1"/>
    <property type="molecule type" value="Genomic_DNA"/>
</dbReference>
<gene>
    <name evidence="2" type="ORF">MCNOR_2863</name>
</gene>
<evidence type="ECO:0000313" key="3">
    <source>
        <dbReference type="Proteomes" id="UP001158598"/>
    </source>
</evidence>
<feature type="compositionally biased region" description="Basic and acidic residues" evidence="1">
    <location>
        <begin position="38"/>
        <end position="48"/>
    </location>
</feature>
<dbReference type="AlphaFoldDB" id="A0AA35Y1C9"/>
<proteinExistence type="predicted"/>
<evidence type="ECO:0000313" key="2">
    <source>
        <dbReference type="EMBL" id="CAI8870513.1"/>
    </source>
</evidence>
<dbReference type="Proteomes" id="UP001158598">
    <property type="component" value="Chromosome"/>
</dbReference>
<accession>A0AA35Y1C9</accession>
<sequence length="136" mass="14230">MCLLIQVDAIHGMTGTFPFTPPDRARFSAEGTGSPLDLNRRVDAERPRSGIGRSGTVGDTPAEAGRDPNVRSGERLRRDLTPAGAVSEPSRRSSGRRGGGGGRGISGAPSGKRVVRLDPTPASAKRAAGDRAMPQW</sequence>
<reference evidence="2" key="1">
    <citation type="submission" date="2023-03" db="EMBL/GenBank/DDBJ databases">
        <authorList>
            <person name="Pearce D."/>
        </authorList>
    </citation>
    <scope>NUCLEOTIDE SEQUENCE</scope>
    <source>
        <strain evidence="2">Mc</strain>
    </source>
</reference>
<feature type="compositionally biased region" description="Basic and acidic residues" evidence="1">
    <location>
        <begin position="64"/>
        <end position="80"/>
    </location>
</feature>